<evidence type="ECO:0000313" key="10">
    <source>
        <dbReference type="Proteomes" id="UP001575181"/>
    </source>
</evidence>
<accession>A0ABV4TU40</accession>
<organism evidence="9 10">
    <name type="scientific">Thiohalorhabdus methylotrophus</name>
    <dbReference type="NCBI Taxonomy" id="3242694"/>
    <lineage>
        <taxon>Bacteria</taxon>
        <taxon>Pseudomonadati</taxon>
        <taxon>Pseudomonadota</taxon>
        <taxon>Gammaproteobacteria</taxon>
        <taxon>Thiohalorhabdales</taxon>
        <taxon>Thiohalorhabdaceae</taxon>
        <taxon>Thiohalorhabdus</taxon>
    </lineage>
</organism>
<keyword evidence="5 6" id="KW-0408">Iron</keyword>
<evidence type="ECO:0000256" key="2">
    <source>
        <dbReference type="ARBA" id="ARBA00022617"/>
    </source>
</evidence>
<keyword evidence="2 6" id="KW-0349">Heme</keyword>
<feature type="signal peptide" evidence="7">
    <location>
        <begin position="1"/>
        <end position="23"/>
    </location>
</feature>
<dbReference type="Proteomes" id="UP001575181">
    <property type="component" value="Unassembled WGS sequence"/>
</dbReference>
<evidence type="ECO:0000256" key="7">
    <source>
        <dbReference type="SAM" id="SignalP"/>
    </source>
</evidence>
<dbReference type="InterPro" id="IPR009056">
    <property type="entry name" value="Cyt_c-like_dom"/>
</dbReference>
<keyword evidence="7" id="KW-0732">Signal</keyword>
<evidence type="ECO:0000313" key="9">
    <source>
        <dbReference type="EMBL" id="MFA9460149.1"/>
    </source>
</evidence>
<keyword evidence="10" id="KW-1185">Reference proteome</keyword>
<evidence type="ECO:0000256" key="3">
    <source>
        <dbReference type="ARBA" id="ARBA00022723"/>
    </source>
</evidence>
<comment type="caution">
    <text evidence="9">The sequence shown here is derived from an EMBL/GenBank/DDBJ whole genome shotgun (WGS) entry which is preliminary data.</text>
</comment>
<keyword evidence="3 6" id="KW-0479">Metal-binding</keyword>
<evidence type="ECO:0000256" key="5">
    <source>
        <dbReference type="ARBA" id="ARBA00023004"/>
    </source>
</evidence>
<proteinExistence type="predicted"/>
<keyword evidence="1" id="KW-0813">Transport</keyword>
<evidence type="ECO:0000256" key="4">
    <source>
        <dbReference type="ARBA" id="ARBA00022982"/>
    </source>
</evidence>
<sequence length="130" mass="13904">MKRIWITLVSLTLAAGWTGAAQAEEGHASGPKDSGKTAKEIVTKGIPSKGIAPCQSCHGETGKSPVPMYPNLAGQYESYLSHALHAYRSKKRVNPTMNQQAKSLSDREIDALAGYFSAQQDSLGTPTLED</sequence>
<feature type="domain" description="Cytochrome c" evidence="8">
    <location>
        <begin position="30"/>
        <end position="120"/>
    </location>
</feature>
<dbReference type="Gene3D" id="1.10.760.10">
    <property type="entry name" value="Cytochrome c-like domain"/>
    <property type="match status" value="1"/>
</dbReference>
<feature type="chain" id="PRO_5045494196" evidence="7">
    <location>
        <begin position="24"/>
        <end position="130"/>
    </location>
</feature>
<dbReference type="PANTHER" id="PTHR33751">
    <property type="entry name" value="CBB3-TYPE CYTOCHROME C OXIDASE SUBUNIT FIXP"/>
    <property type="match status" value="1"/>
</dbReference>
<protein>
    <submittedName>
        <fullName evidence="9">Cytochrome c</fullName>
    </submittedName>
</protein>
<dbReference type="PROSITE" id="PS51007">
    <property type="entry name" value="CYTC"/>
    <property type="match status" value="1"/>
</dbReference>
<dbReference type="EMBL" id="JBGUAW010000003">
    <property type="protein sequence ID" value="MFA9460149.1"/>
    <property type="molecule type" value="Genomic_DNA"/>
</dbReference>
<gene>
    <name evidence="9" type="ORF">ACERLL_04855</name>
</gene>
<evidence type="ECO:0000256" key="1">
    <source>
        <dbReference type="ARBA" id="ARBA00022448"/>
    </source>
</evidence>
<dbReference type="PANTHER" id="PTHR33751:SF9">
    <property type="entry name" value="CYTOCHROME C4"/>
    <property type="match status" value="1"/>
</dbReference>
<dbReference type="InterPro" id="IPR036909">
    <property type="entry name" value="Cyt_c-like_dom_sf"/>
</dbReference>
<evidence type="ECO:0000256" key="6">
    <source>
        <dbReference type="PROSITE-ProRule" id="PRU00433"/>
    </source>
</evidence>
<dbReference type="InterPro" id="IPR050597">
    <property type="entry name" value="Cytochrome_c_Oxidase_Subunit"/>
</dbReference>
<dbReference type="RefSeq" id="WP_373654937.1">
    <property type="nucleotide sequence ID" value="NZ_JBGUAW010000003.1"/>
</dbReference>
<name>A0ABV4TU40_9GAMM</name>
<evidence type="ECO:0000259" key="8">
    <source>
        <dbReference type="PROSITE" id="PS51007"/>
    </source>
</evidence>
<keyword evidence="4" id="KW-0249">Electron transport</keyword>
<reference evidence="9 10" key="1">
    <citation type="submission" date="2024-08" db="EMBL/GenBank/DDBJ databases">
        <title>Whole-genome sequencing of halo(alkali)philic microorganisms from hypersaline lakes.</title>
        <authorList>
            <person name="Sorokin D.Y."/>
            <person name="Merkel A.Y."/>
            <person name="Messina E."/>
            <person name="Yakimov M."/>
        </authorList>
    </citation>
    <scope>NUCLEOTIDE SEQUENCE [LARGE SCALE GENOMIC DNA]</scope>
    <source>
        <strain evidence="9 10">Cl-TMA</strain>
    </source>
</reference>
<dbReference type="Pfam" id="PF00034">
    <property type="entry name" value="Cytochrom_C"/>
    <property type="match status" value="1"/>
</dbReference>
<dbReference type="SUPFAM" id="SSF46626">
    <property type="entry name" value="Cytochrome c"/>
    <property type="match status" value="1"/>
</dbReference>